<evidence type="ECO:0000313" key="3">
    <source>
        <dbReference type="Proteomes" id="UP000594459"/>
    </source>
</evidence>
<reference evidence="2 3" key="1">
    <citation type="submission" date="2020-11" db="EMBL/GenBank/DDBJ databases">
        <title>The genome sequence of Erythrobacter sp. 6D36.</title>
        <authorList>
            <person name="Liu Y."/>
        </authorList>
    </citation>
    <scope>NUCLEOTIDE SEQUENCE [LARGE SCALE GENOMIC DNA]</scope>
    <source>
        <strain evidence="2 3">6D36</strain>
    </source>
</reference>
<dbReference type="KEGG" id="qso:IRL76_04465"/>
<proteinExistence type="predicted"/>
<gene>
    <name evidence="2" type="ORF">IRL76_04465</name>
</gene>
<keyword evidence="3" id="KW-1185">Reference proteome</keyword>
<evidence type="ECO:0000256" key="1">
    <source>
        <dbReference type="SAM" id="SignalP"/>
    </source>
</evidence>
<organism evidence="2 3">
    <name type="scientific">Qipengyuania soli</name>
    <dbReference type="NCBI Taxonomy" id="2782568"/>
    <lineage>
        <taxon>Bacteria</taxon>
        <taxon>Pseudomonadati</taxon>
        <taxon>Pseudomonadota</taxon>
        <taxon>Alphaproteobacteria</taxon>
        <taxon>Sphingomonadales</taxon>
        <taxon>Erythrobacteraceae</taxon>
        <taxon>Qipengyuania</taxon>
    </lineage>
</organism>
<accession>A0A7S8F618</accession>
<feature type="signal peptide" evidence="1">
    <location>
        <begin position="1"/>
        <end position="24"/>
    </location>
</feature>
<feature type="chain" id="PRO_5032819471" evidence="1">
    <location>
        <begin position="25"/>
        <end position="90"/>
    </location>
</feature>
<name>A0A7S8F618_9SPHN</name>
<dbReference type="RefSeq" id="WP_200983535.1">
    <property type="nucleotide sequence ID" value="NZ_CP064654.1"/>
</dbReference>
<sequence length="90" mass="9322">MFRQLLALLALLSGLAAYGTPAQAAIGSGVDIGVEQAADNAVAPKSGKPVCADREVQQKLKGEKSTPCRPAPTVVIVVPTVMFGPDRAYE</sequence>
<evidence type="ECO:0000313" key="2">
    <source>
        <dbReference type="EMBL" id="QPC99806.1"/>
    </source>
</evidence>
<dbReference type="EMBL" id="CP064654">
    <property type="protein sequence ID" value="QPC99806.1"/>
    <property type="molecule type" value="Genomic_DNA"/>
</dbReference>
<dbReference type="Proteomes" id="UP000594459">
    <property type="component" value="Chromosome"/>
</dbReference>
<dbReference type="AlphaFoldDB" id="A0A7S8F618"/>
<protein>
    <submittedName>
        <fullName evidence="2">Uncharacterized protein</fullName>
    </submittedName>
</protein>
<keyword evidence="1" id="KW-0732">Signal</keyword>